<dbReference type="InterPro" id="IPR011990">
    <property type="entry name" value="TPR-like_helical_dom_sf"/>
</dbReference>
<reference evidence="3 4" key="1">
    <citation type="submission" date="2016-09" db="EMBL/GenBank/DDBJ databases">
        <title>Genomic analysis reveals versatility of anaerobic energy metabolism of Geosporobacter ferrireducens IRF9 of phylum Firmicutes.</title>
        <authorList>
            <person name="Kim S.-J."/>
        </authorList>
    </citation>
    <scope>NUCLEOTIDE SEQUENCE [LARGE SCALE GENOMIC DNA]</scope>
    <source>
        <strain evidence="3 4">IRF9</strain>
    </source>
</reference>
<gene>
    <name evidence="3" type="ORF">Gferi_09080</name>
</gene>
<name>A0A1D8GFN4_9FIRM</name>
<dbReference type="Gene3D" id="2.60.40.3680">
    <property type="match status" value="1"/>
</dbReference>
<accession>A0A1D8GFN4</accession>
<protein>
    <recommendedName>
        <fullName evidence="5">DUF5107 domain-containing protein</fullName>
    </recommendedName>
</protein>
<proteinExistence type="predicted"/>
<keyword evidence="1" id="KW-0812">Transmembrane</keyword>
<feature type="transmembrane region" description="Helical" evidence="1">
    <location>
        <begin position="431"/>
        <end position="454"/>
    </location>
</feature>
<dbReference type="Gene3D" id="1.25.40.10">
    <property type="entry name" value="Tetratricopeptide repeat domain"/>
    <property type="match status" value="1"/>
</dbReference>
<feature type="signal peptide" evidence="2">
    <location>
        <begin position="1"/>
        <end position="21"/>
    </location>
</feature>
<evidence type="ECO:0000256" key="2">
    <source>
        <dbReference type="SAM" id="SignalP"/>
    </source>
</evidence>
<dbReference type="OrthoDB" id="1949766at2"/>
<evidence type="ECO:0000256" key="1">
    <source>
        <dbReference type="SAM" id="Phobius"/>
    </source>
</evidence>
<dbReference type="AlphaFoldDB" id="A0A1D8GFN4"/>
<keyword evidence="1" id="KW-0472">Membrane</keyword>
<dbReference type="KEGG" id="gfe:Gferi_09080"/>
<keyword evidence="2" id="KW-0732">Signal</keyword>
<keyword evidence="1" id="KW-1133">Transmembrane helix</keyword>
<evidence type="ECO:0000313" key="3">
    <source>
        <dbReference type="EMBL" id="AOT69721.1"/>
    </source>
</evidence>
<organism evidence="3 4">
    <name type="scientific">Geosporobacter ferrireducens</name>
    <dbReference type="NCBI Taxonomy" id="1424294"/>
    <lineage>
        <taxon>Bacteria</taxon>
        <taxon>Bacillati</taxon>
        <taxon>Bacillota</taxon>
        <taxon>Clostridia</taxon>
        <taxon>Peptostreptococcales</taxon>
        <taxon>Thermotaleaceae</taxon>
        <taxon>Geosporobacter</taxon>
    </lineage>
</organism>
<dbReference type="Proteomes" id="UP000095743">
    <property type="component" value="Chromosome"/>
</dbReference>
<feature type="chain" id="PRO_5009107393" description="DUF5107 domain-containing protein" evidence="2">
    <location>
        <begin position="22"/>
        <end position="457"/>
    </location>
</feature>
<sequence>MKRGILFFFLILIHSTLSAYADDTVLGGTGQTVYPIFDTNVKMMSEQVDIHVRDGKSYVQCTFLFHNTGETEKLLMGFPAYGTLPPREGREAFDDDVGLYAFKSYIDEKEVGVEVRKGLQQKGNNVDPLYYPNWYVWEMEIKKGEIKKVVNSYWMHNTYDSTGGETIQYVLKTGATWKGEIEYGKITIVFDDPVSPQNFSILDYELYQSNKNVQVFIHPEDKSFIWEFYRLEPDFDIGLYRQEWQRRGIEVLLYQDYLPKEHKEGQHLRQLGLAAIEAYEKGDYEKAMDAIKKANQYKESQNAEVASYALEVANLLDYYRGMILKQQGDYKGAAYYLKLNGLSEDYNLYELANVYRQAGELDQYIQTLKKIIRRENGQNSLRLWGLGEINRLPARIKESYELMQLPSAEAPITKDQSEIQNESGVRGPKAFFFPSFLLFNGGVVILILVLYWNIKRR</sequence>
<evidence type="ECO:0008006" key="5">
    <source>
        <dbReference type="Google" id="ProtNLM"/>
    </source>
</evidence>
<dbReference type="RefSeq" id="WP_069975725.1">
    <property type="nucleotide sequence ID" value="NZ_CP017269.1"/>
</dbReference>
<keyword evidence="4" id="KW-1185">Reference proteome</keyword>
<dbReference type="EMBL" id="CP017269">
    <property type="protein sequence ID" value="AOT69721.1"/>
    <property type="molecule type" value="Genomic_DNA"/>
</dbReference>
<evidence type="ECO:0000313" key="4">
    <source>
        <dbReference type="Proteomes" id="UP000095743"/>
    </source>
</evidence>